<name>A0A1Q1FUC7_ENTFL</name>
<reference evidence="11 15" key="4">
    <citation type="submission" date="2019-02" db="EMBL/GenBank/DDBJ databases">
        <title>From farm to fork: dissemination of Tn554::fexA-optrA in linezolid-resistant Enterococcus faecalis clones from chicken feces and meat in Tunisia.</title>
        <authorList>
            <person name="Tedim A.P."/>
            <person name="Elghaieb H."/>
            <person name="Abbassi M.S."/>
            <person name="Novais C."/>
            <person name="Hassen A."/>
            <person name="Peixe L."/>
            <person name="Freitas A.R."/>
        </authorList>
    </citation>
    <scope>NUCLEOTIDE SEQUENCE [LARGE SCALE GENOMIC DNA]</scope>
    <source>
        <strain evidence="11 15">728T</strain>
    </source>
</reference>
<keyword evidence="5 7" id="KW-0472">Membrane</keyword>
<dbReference type="GO" id="GO:0012505">
    <property type="term" value="C:endomembrane system"/>
    <property type="evidence" value="ECO:0007669"/>
    <property type="project" value="UniProtKB-SubCell"/>
</dbReference>
<feature type="transmembrane region" description="Helical" evidence="7">
    <location>
        <begin position="170"/>
        <end position="191"/>
    </location>
</feature>
<evidence type="ECO:0000256" key="3">
    <source>
        <dbReference type="ARBA" id="ARBA00022692"/>
    </source>
</evidence>
<evidence type="ECO:0000313" key="10">
    <source>
        <dbReference type="EMBL" id="ROX34911.1"/>
    </source>
</evidence>
<feature type="binding site" evidence="6">
    <location>
        <position position="198"/>
    </location>
    <ligand>
        <name>Zn(2+)</name>
        <dbReference type="ChEBI" id="CHEBI:29105"/>
    </ligand>
</feature>
<gene>
    <name evidence="9" type="ORF">DAI13_08475</name>
    <name evidence="10" type="ORF">EGW16_00830</name>
    <name evidence="11" type="ORF">EU507_02765</name>
    <name evidence="12" type="ORF">EY666_03905</name>
    <name evidence="8" type="ORF">GTI81_04755</name>
</gene>
<dbReference type="Proteomes" id="UP000244140">
    <property type="component" value="Unassembled WGS sequence"/>
</dbReference>
<accession>A0A1Q1FUC7</accession>
<feature type="transmembrane region" description="Helical" evidence="7">
    <location>
        <begin position="114"/>
        <end position="134"/>
    </location>
</feature>
<dbReference type="EMBL" id="SIYF01000079">
    <property type="protein sequence ID" value="TKK89979.1"/>
    <property type="molecule type" value="Genomic_DNA"/>
</dbReference>
<comment type="caution">
    <text evidence="9">The sequence shown here is derived from an EMBL/GenBank/DDBJ whole genome shotgun (WGS) entry which is preliminary data.</text>
</comment>
<evidence type="ECO:0000313" key="9">
    <source>
        <dbReference type="EMBL" id="PTN77783.1"/>
    </source>
</evidence>
<reference evidence="9 13" key="1">
    <citation type="submission" date="2018-04" db="EMBL/GenBank/DDBJ databases">
        <authorList>
            <person name="Van Tyne D."/>
        </authorList>
    </citation>
    <scope>NUCLEOTIDE SEQUENCE [LARGE SCALE GENOMIC DNA]</scope>
    <source>
        <strain evidence="9 13">B2535</strain>
    </source>
</reference>
<feature type="binding site" evidence="6">
    <location>
        <position position="73"/>
    </location>
    <ligand>
        <name>Zn(2+)</name>
        <dbReference type="ChEBI" id="CHEBI:29105"/>
    </ligand>
</feature>
<protein>
    <submittedName>
        <fullName evidence="8 9">Hemolysin III</fullName>
    </submittedName>
</protein>
<dbReference type="Proteomes" id="UP000429730">
    <property type="component" value="Unassembled WGS sequence"/>
</dbReference>
<dbReference type="PANTHER" id="PTHR20855:SF129">
    <property type="entry name" value="HEMOLYSIN-3 HOMOLOG"/>
    <property type="match status" value="1"/>
</dbReference>
<dbReference type="NCBIfam" id="TIGR01065">
    <property type="entry name" value="hlyIII"/>
    <property type="match status" value="1"/>
</dbReference>
<feature type="transmembrane region" description="Helical" evidence="7">
    <location>
        <begin position="20"/>
        <end position="41"/>
    </location>
</feature>
<dbReference type="Proteomes" id="UP000292223">
    <property type="component" value="Unassembled WGS sequence"/>
</dbReference>
<dbReference type="PANTHER" id="PTHR20855">
    <property type="entry name" value="ADIPOR/PROGESTIN RECEPTOR-RELATED"/>
    <property type="match status" value="1"/>
</dbReference>
<feature type="transmembrane region" description="Helical" evidence="7">
    <location>
        <begin position="146"/>
        <end position="164"/>
    </location>
</feature>
<keyword evidence="6" id="KW-0862">Zinc</keyword>
<dbReference type="GO" id="GO:0140911">
    <property type="term" value="F:pore-forming activity"/>
    <property type="evidence" value="ECO:0007669"/>
    <property type="project" value="InterPro"/>
</dbReference>
<keyword evidence="3 7" id="KW-0812">Transmembrane</keyword>
<dbReference type="GO" id="GO:0046872">
    <property type="term" value="F:metal ion binding"/>
    <property type="evidence" value="ECO:0007669"/>
    <property type="project" value="UniProtKB-KW"/>
</dbReference>
<dbReference type="AlphaFoldDB" id="A0A1Q1FUC7"/>
<dbReference type="Proteomes" id="UP000305511">
    <property type="component" value="Unassembled WGS sequence"/>
</dbReference>
<dbReference type="InterPro" id="IPR005744">
    <property type="entry name" value="Hy-lIII"/>
</dbReference>
<reference evidence="10 14" key="2">
    <citation type="submission" date="2018-10" db="EMBL/GenBank/DDBJ databases">
        <title>Genotypes and phenotypes of Enterococci isolated from broiler chickens.</title>
        <authorList>
            <person name="Muhammad A.R."/>
            <person name="Diarra M.S."/>
        </authorList>
    </citation>
    <scope>NUCLEOTIDE SEQUENCE [LARGE SCALE GENOMIC DNA]</scope>
    <source>
        <strain evidence="10 14">LIT2 A36'</strain>
    </source>
</reference>
<evidence type="ECO:0000313" key="17">
    <source>
        <dbReference type="Proteomes" id="UP000429730"/>
    </source>
</evidence>
<evidence type="ECO:0000313" key="13">
    <source>
        <dbReference type="Proteomes" id="UP000244140"/>
    </source>
</evidence>
<evidence type="ECO:0000256" key="6">
    <source>
        <dbReference type="PIRSR" id="PIRSR604254-1"/>
    </source>
</evidence>
<dbReference type="Proteomes" id="UP000281488">
    <property type="component" value="Unassembled WGS sequence"/>
</dbReference>
<feature type="transmembrane region" description="Helical" evidence="7">
    <location>
        <begin position="198"/>
        <end position="219"/>
    </location>
</feature>
<evidence type="ECO:0000313" key="16">
    <source>
        <dbReference type="Proteomes" id="UP000305511"/>
    </source>
</evidence>
<evidence type="ECO:0000256" key="7">
    <source>
        <dbReference type="SAM" id="Phobius"/>
    </source>
</evidence>
<feature type="transmembrane region" description="Helical" evidence="7">
    <location>
        <begin position="53"/>
        <end position="78"/>
    </location>
</feature>
<evidence type="ECO:0000313" key="15">
    <source>
        <dbReference type="Proteomes" id="UP000292223"/>
    </source>
</evidence>
<keyword evidence="6" id="KW-0479">Metal-binding</keyword>
<dbReference type="InterPro" id="IPR004254">
    <property type="entry name" value="AdipoR/HlyIII-related"/>
</dbReference>
<dbReference type="EMBL" id="WVTJ01000006">
    <property type="protein sequence ID" value="MXS52038.1"/>
    <property type="molecule type" value="Genomic_DNA"/>
</dbReference>
<evidence type="ECO:0000313" key="12">
    <source>
        <dbReference type="EMBL" id="TKK89979.1"/>
    </source>
</evidence>
<evidence type="ECO:0000256" key="1">
    <source>
        <dbReference type="ARBA" id="ARBA00004127"/>
    </source>
</evidence>
<evidence type="ECO:0000313" key="14">
    <source>
        <dbReference type="Proteomes" id="UP000281488"/>
    </source>
</evidence>
<dbReference type="EMBL" id="RKMZ01000001">
    <property type="protein sequence ID" value="ROX34911.1"/>
    <property type="molecule type" value="Genomic_DNA"/>
</dbReference>
<feature type="binding site" evidence="6">
    <location>
        <position position="202"/>
    </location>
    <ligand>
        <name>Zn(2+)</name>
        <dbReference type="ChEBI" id="CHEBI:29105"/>
    </ligand>
</feature>
<feature type="transmembrane region" description="Helical" evidence="7">
    <location>
        <begin position="90"/>
        <end position="108"/>
    </location>
</feature>
<keyword evidence="4 7" id="KW-1133">Transmembrane helix</keyword>
<dbReference type="Pfam" id="PF03006">
    <property type="entry name" value="HlyIII"/>
    <property type="match status" value="1"/>
</dbReference>
<comment type="similarity">
    <text evidence="2">Belongs to the UPF0073 (Hly-III) family.</text>
</comment>
<evidence type="ECO:0000313" key="8">
    <source>
        <dbReference type="EMBL" id="MXS52038.1"/>
    </source>
</evidence>
<evidence type="ECO:0000313" key="11">
    <source>
        <dbReference type="EMBL" id="RYU36189.1"/>
    </source>
</evidence>
<reference evidence="8 17" key="5">
    <citation type="submission" date="2019-04" db="EMBL/GenBank/DDBJ databases">
        <title>Step-wise assembly of the neonatal virome modulated by breast feeding.</title>
        <authorList>
            <person name="Liang G."/>
            <person name="Bushman F."/>
        </authorList>
    </citation>
    <scope>NUCLEOTIDE SEQUENCE [LARGE SCALE GENOMIC DNA]</scope>
    <source>
        <strain evidence="8 17">E3754</strain>
    </source>
</reference>
<dbReference type="GO" id="GO:0016020">
    <property type="term" value="C:membrane"/>
    <property type="evidence" value="ECO:0007669"/>
    <property type="project" value="InterPro"/>
</dbReference>
<organism evidence="9 13">
    <name type="scientific">Enterococcus faecalis</name>
    <name type="common">Streptococcus faecalis</name>
    <dbReference type="NCBI Taxonomy" id="1351"/>
    <lineage>
        <taxon>Bacteria</taxon>
        <taxon>Bacillati</taxon>
        <taxon>Bacillota</taxon>
        <taxon>Bacilli</taxon>
        <taxon>Lactobacillales</taxon>
        <taxon>Enterococcaceae</taxon>
        <taxon>Enterococcus</taxon>
    </lineage>
</organism>
<evidence type="ECO:0000256" key="4">
    <source>
        <dbReference type="ARBA" id="ARBA00022989"/>
    </source>
</evidence>
<dbReference type="EMBL" id="PZZH01000001">
    <property type="protein sequence ID" value="PTN77783.1"/>
    <property type="molecule type" value="Genomic_DNA"/>
</dbReference>
<sequence length="220" mass="24345">MNLLEKTHFSKKYLIVNEVLNAVTHGIGAGLSIAGLVILLVKGARLGSPIHVVSYAIYGSMLILLFLSSTLFHSLIFTRAKKVFQVFDHSSIFLLIAGSYTPFCLISIGGWLGWTLFSLVWLIAIVGIVYKSLTLHKQETVKNISTIIYIVLGWLCIIAARPLYESLGFTGTALLVAGGVSYTLGAAFYSLKNVRFMHVVWHLFVMLAAILMYFSVLFYT</sequence>
<dbReference type="EMBL" id="SEWT01000001">
    <property type="protein sequence ID" value="RYU36189.1"/>
    <property type="molecule type" value="Genomic_DNA"/>
</dbReference>
<evidence type="ECO:0000256" key="5">
    <source>
        <dbReference type="ARBA" id="ARBA00023136"/>
    </source>
</evidence>
<reference evidence="12 16" key="3">
    <citation type="submission" date="2019-02" db="EMBL/GenBank/DDBJ databases">
        <title>Bacteria dissemination in different level of health care in South Africa: the effectiveness of infections prevention and control.</title>
        <authorList>
            <person name="Shobo C."/>
            <person name="Amoako D.G."/>
            <person name="Allam M."/>
            <person name="Ismail A."/>
            <person name="Bester L.A."/>
            <person name="Essack S.Y."/>
        </authorList>
    </citation>
    <scope>NUCLEOTIDE SEQUENCE [LARGE SCALE GENOMIC DNA]</scope>
    <source>
        <strain evidence="12 16">2SIL2</strain>
    </source>
</reference>
<evidence type="ECO:0000256" key="2">
    <source>
        <dbReference type="ARBA" id="ARBA00008488"/>
    </source>
</evidence>
<proteinExistence type="inferred from homology"/>
<comment type="subcellular location">
    <subcellularLocation>
        <location evidence="1">Endomembrane system</location>
        <topology evidence="1">Multi-pass membrane protein</topology>
    </subcellularLocation>
</comment>
<dbReference type="OMA" id="NAWTHLV"/>